<dbReference type="EMBL" id="JBHTMV010000003">
    <property type="protein sequence ID" value="MFD1293526.1"/>
    <property type="molecule type" value="Genomic_DNA"/>
</dbReference>
<name>A0ABW3WQF7_9FLAO</name>
<dbReference type="RefSeq" id="WP_386808725.1">
    <property type="nucleotide sequence ID" value="NZ_JBHTMV010000003.1"/>
</dbReference>
<keyword evidence="2" id="KW-1185">Reference proteome</keyword>
<sequence>MKKLILVIALFIGVTNINAQRIYGIKHTVEANEYGNWSLIVTPNQFHAHEPKTTEIEGIYAILVCFTVKGKQTQKYIDCTKDFVEEGEKRVYLASSYKKRNEINIKKVTFFRRDEPRENWPKKDCY</sequence>
<gene>
    <name evidence="1" type="ORF">ACFQ5N_06735</name>
</gene>
<evidence type="ECO:0000313" key="2">
    <source>
        <dbReference type="Proteomes" id="UP001597241"/>
    </source>
</evidence>
<organism evidence="1 2">
    <name type="scientific">Lutibacter holmesii</name>
    <dbReference type="NCBI Taxonomy" id="1137985"/>
    <lineage>
        <taxon>Bacteria</taxon>
        <taxon>Pseudomonadati</taxon>
        <taxon>Bacteroidota</taxon>
        <taxon>Flavobacteriia</taxon>
        <taxon>Flavobacteriales</taxon>
        <taxon>Flavobacteriaceae</taxon>
        <taxon>Lutibacter</taxon>
    </lineage>
</organism>
<protein>
    <submittedName>
        <fullName evidence="1">Uncharacterized protein</fullName>
    </submittedName>
</protein>
<evidence type="ECO:0000313" key="1">
    <source>
        <dbReference type="EMBL" id="MFD1293526.1"/>
    </source>
</evidence>
<proteinExistence type="predicted"/>
<dbReference type="Proteomes" id="UP001597241">
    <property type="component" value="Unassembled WGS sequence"/>
</dbReference>
<comment type="caution">
    <text evidence="1">The sequence shown here is derived from an EMBL/GenBank/DDBJ whole genome shotgun (WGS) entry which is preliminary data.</text>
</comment>
<reference evidence="2" key="1">
    <citation type="journal article" date="2019" name="Int. J. Syst. Evol. Microbiol.">
        <title>The Global Catalogue of Microorganisms (GCM) 10K type strain sequencing project: providing services to taxonomists for standard genome sequencing and annotation.</title>
        <authorList>
            <consortium name="The Broad Institute Genomics Platform"/>
            <consortium name="The Broad Institute Genome Sequencing Center for Infectious Disease"/>
            <person name="Wu L."/>
            <person name="Ma J."/>
        </authorList>
    </citation>
    <scope>NUCLEOTIDE SEQUENCE [LARGE SCALE GENOMIC DNA]</scope>
    <source>
        <strain evidence="2">CCUG 62221</strain>
    </source>
</reference>
<accession>A0ABW3WQF7</accession>